<keyword evidence="2" id="KW-1185">Reference proteome</keyword>
<accession>A0ABT2AHH9</accession>
<dbReference type="Proteomes" id="UP001206572">
    <property type="component" value="Unassembled WGS sequence"/>
</dbReference>
<organism evidence="1 2">
    <name type="scientific">Massilia agri</name>
    <dbReference type="NCBI Taxonomy" id="1886785"/>
    <lineage>
        <taxon>Bacteria</taxon>
        <taxon>Pseudomonadati</taxon>
        <taxon>Pseudomonadota</taxon>
        <taxon>Betaproteobacteria</taxon>
        <taxon>Burkholderiales</taxon>
        <taxon>Oxalobacteraceae</taxon>
        <taxon>Telluria group</taxon>
        <taxon>Massilia</taxon>
    </lineage>
</organism>
<proteinExistence type="predicted"/>
<name>A0ABT2AHH9_9BURK</name>
<dbReference type="EMBL" id="JANUHA010000002">
    <property type="protein sequence ID" value="MCS0595648.1"/>
    <property type="molecule type" value="Genomic_DNA"/>
</dbReference>
<evidence type="ECO:0000313" key="2">
    <source>
        <dbReference type="Proteomes" id="UP001206572"/>
    </source>
</evidence>
<gene>
    <name evidence="1" type="ORF">NX780_04740</name>
</gene>
<dbReference type="RefSeq" id="WP_258826699.1">
    <property type="nucleotide sequence ID" value="NZ_JANUHA010000002.1"/>
</dbReference>
<sequence length="124" mass="13841">MSLFLANNRFTKRTYLMNAYASKGVIKETGQAYDSTHLWLMSPHKNPGGTFGLGYEAVKWGDASNYDRIKHINLLSTGPVEVEVEIEEVMQGSGDKERKVTVVHNLRLIQPSDKTEGVGQRKAS</sequence>
<protein>
    <submittedName>
        <fullName evidence="1">Uncharacterized protein</fullName>
    </submittedName>
</protein>
<comment type="caution">
    <text evidence="1">The sequence shown here is derived from an EMBL/GenBank/DDBJ whole genome shotgun (WGS) entry which is preliminary data.</text>
</comment>
<evidence type="ECO:0000313" key="1">
    <source>
        <dbReference type="EMBL" id="MCS0595648.1"/>
    </source>
</evidence>
<reference evidence="1 2" key="1">
    <citation type="submission" date="2022-08" db="EMBL/GenBank/DDBJ databases">
        <title>Reclassification of Massilia species as members of the genera Telluria, Duganella, Pseudoduganella, Mokoshia gen. nov. and Zemynaea gen. nov. using orthogonal and non-orthogonal genome-based approaches.</title>
        <authorList>
            <person name="Bowman J.P."/>
        </authorList>
    </citation>
    <scope>NUCLEOTIDE SEQUENCE [LARGE SCALE GENOMIC DNA]</scope>
    <source>
        <strain evidence="1 2">JCM 31661</strain>
    </source>
</reference>